<dbReference type="EMBL" id="BAABGT010000053">
    <property type="protein sequence ID" value="GAA4549744.1"/>
    <property type="molecule type" value="Genomic_DNA"/>
</dbReference>
<name>A0ABP8RUH5_9PSEU</name>
<comment type="caution">
    <text evidence="2">The sequence shown here is derived from an EMBL/GenBank/DDBJ whole genome shotgun (WGS) entry which is preliminary data.</text>
</comment>
<evidence type="ECO:0000313" key="3">
    <source>
        <dbReference type="Proteomes" id="UP001501598"/>
    </source>
</evidence>
<feature type="region of interest" description="Disordered" evidence="1">
    <location>
        <begin position="111"/>
        <end position="159"/>
    </location>
</feature>
<evidence type="ECO:0008006" key="4">
    <source>
        <dbReference type="Google" id="ProtNLM"/>
    </source>
</evidence>
<sequence length="159" mass="16994">MAAANPHPRHPRRRTRREYATSTKTELADLTSADRALAGPVHVFNPTGLGGVASTLRWDPVAGDSDQRPVPLLTAFTEAVFATAKQVAAARPAGHLDPPLGLFVDEIADITPVPPTTGPRTRAAGGSRSGRWSRTSHSWRPGGAPSGRRRSRPRGVRRS</sequence>
<keyword evidence="3" id="KW-1185">Reference proteome</keyword>
<feature type="compositionally biased region" description="Basic residues" evidence="1">
    <location>
        <begin position="7"/>
        <end position="16"/>
    </location>
</feature>
<reference evidence="3" key="1">
    <citation type="journal article" date="2019" name="Int. J. Syst. Evol. Microbiol.">
        <title>The Global Catalogue of Microorganisms (GCM) 10K type strain sequencing project: providing services to taxonomists for standard genome sequencing and annotation.</title>
        <authorList>
            <consortium name="The Broad Institute Genomics Platform"/>
            <consortium name="The Broad Institute Genome Sequencing Center for Infectious Disease"/>
            <person name="Wu L."/>
            <person name="Ma J."/>
        </authorList>
    </citation>
    <scope>NUCLEOTIDE SEQUENCE [LARGE SCALE GENOMIC DNA]</scope>
    <source>
        <strain evidence="3">JCM 17906</strain>
    </source>
</reference>
<feature type="compositionally biased region" description="Basic residues" evidence="1">
    <location>
        <begin position="147"/>
        <end position="159"/>
    </location>
</feature>
<evidence type="ECO:0000256" key="1">
    <source>
        <dbReference type="SAM" id="MobiDB-lite"/>
    </source>
</evidence>
<feature type="region of interest" description="Disordered" evidence="1">
    <location>
        <begin position="1"/>
        <end position="26"/>
    </location>
</feature>
<dbReference type="Proteomes" id="UP001501598">
    <property type="component" value="Unassembled WGS sequence"/>
</dbReference>
<protein>
    <recommendedName>
        <fullName evidence="4">Type IV secretory system conjugative DNA transfer VirD4/TraG family protein</fullName>
    </recommendedName>
</protein>
<proteinExistence type="predicted"/>
<evidence type="ECO:0000313" key="2">
    <source>
        <dbReference type="EMBL" id="GAA4549744.1"/>
    </source>
</evidence>
<accession>A0ABP8RUH5</accession>
<organism evidence="2 3">
    <name type="scientific">Pseudonocardia xishanensis</name>
    <dbReference type="NCBI Taxonomy" id="630995"/>
    <lineage>
        <taxon>Bacteria</taxon>
        <taxon>Bacillati</taxon>
        <taxon>Actinomycetota</taxon>
        <taxon>Actinomycetes</taxon>
        <taxon>Pseudonocardiales</taxon>
        <taxon>Pseudonocardiaceae</taxon>
        <taxon>Pseudonocardia</taxon>
    </lineage>
</organism>
<gene>
    <name evidence="2" type="ORF">GCM10023175_38400</name>
</gene>
<feature type="compositionally biased region" description="Low complexity" evidence="1">
    <location>
        <begin position="118"/>
        <end position="143"/>
    </location>
</feature>